<evidence type="ECO:0000313" key="2">
    <source>
        <dbReference type="Proteomes" id="UP001497680"/>
    </source>
</evidence>
<organism evidence="1 2">
    <name type="scientific">Hypoxylon rubiginosum</name>
    <dbReference type="NCBI Taxonomy" id="110542"/>
    <lineage>
        <taxon>Eukaryota</taxon>
        <taxon>Fungi</taxon>
        <taxon>Dikarya</taxon>
        <taxon>Ascomycota</taxon>
        <taxon>Pezizomycotina</taxon>
        <taxon>Sordariomycetes</taxon>
        <taxon>Xylariomycetidae</taxon>
        <taxon>Xylariales</taxon>
        <taxon>Hypoxylaceae</taxon>
        <taxon>Hypoxylon</taxon>
    </lineage>
</organism>
<dbReference type="EMBL" id="MU394335">
    <property type="protein sequence ID" value="KAI6084602.1"/>
    <property type="molecule type" value="Genomic_DNA"/>
</dbReference>
<sequence>MAISGLFAHEQPPLPKFLLYIKGFILLLSVVIFALAIYTLRFENESSSDSSGVPAYLVFLTILTWIIYGAPITIQFFAPQFHYRIITLIASILSTIFWLVGWAWSTAWMNHAESHAASSNAGYWTTSANLMGALAGIGIFTWILVVFELGYFCFYCMRYPGPGYVGNAEFGRARKQDTGHSRPTHLH</sequence>
<name>A0ACC0CVT9_9PEZI</name>
<reference evidence="1 2" key="1">
    <citation type="journal article" date="2022" name="New Phytol.">
        <title>Ecological generalism drives hyperdiversity of secondary metabolite gene clusters in xylarialean endophytes.</title>
        <authorList>
            <person name="Franco M.E.E."/>
            <person name="Wisecaver J.H."/>
            <person name="Arnold A.E."/>
            <person name="Ju Y.M."/>
            <person name="Slot J.C."/>
            <person name="Ahrendt S."/>
            <person name="Moore L.P."/>
            <person name="Eastman K.E."/>
            <person name="Scott K."/>
            <person name="Konkel Z."/>
            <person name="Mondo S.J."/>
            <person name="Kuo A."/>
            <person name="Hayes R.D."/>
            <person name="Haridas S."/>
            <person name="Andreopoulos B."/>
            <person name="Riley R."/>
            <person name="LaButti K."/>
            <person name="Pangilinan J."/>
            <person name="Lipzen A."/>
            <person name="Amirebrahimi M."/>
            <person name="Yan J."/>
            <person name="Adam C."/>
            <person name="Keymanesh K."/>
            <person name="Ng V."/>
            <person name="Louie K."/>
            <person name="Northen T."/>
            <person name="Drula E."/>
            <person name="Henrissat B."/>
            <person name="Hsieh H.M."/>
            <person name="Youens-Clark K."/>
            <person name="Lutzoni F."/>
            <person name="Miadlikowska J."/>
            <person name="Eastwood D.C."/>
            <person name="Hamelin R.C."/>
            <person name="Grigoriev I.V."/>
            <person name="U'Ren J.M."/>
        </authorList>
    </citation>
    <scope>NUCLEOTIDE SEQUENCE [LARGE SCALE GENOMIC DNA]</scope>
    <source>
        <strain evidence="1 2">ER1909</strain>
    </source>
</reference>
<protein>
    <submittedName>
        <fullName evidence="1">Uncharacterized protein</fullName>
    </submittedName>
</protein>
<gene>
    <name evidence="1" type="ORF">F4821DRAFT_261832</name>
</gene>
<proteinExistence type="predicted"/>
<dbReference type="Proteomes" id="UP001497680">
    <property type="component" value="Unassembled WGS sequence"/>
</dbReference>
<evidence type="ECO:0000313" key="1">
    <source>
        <dbReference type="EMBL" id="KAI6084602.1"/>
    </source>
</evidence>
<comment type="caution">
    <text evidence="1">The sequence shown here is derived from an EMBL/GenBank/DDBJ whole genome shotgun (WGS) entry which is preliminary data.</text>
</comment>
<accession>A0ACC0CVT9</accession>
<keyword evidence="2" id="KW-1185">Reference proteome</keyword>